<evidence type="ECO:0000256" key="2">
    <source>
        <dbReference type="ARBA" id="ARBA00012438"/>
    </source>
</evidence>
<dbReference type="Proteomes" id="UP000004162">
    <property type="component" value="Unassembled WGS sequence"/>
</dbReference>
<evidence type="ECO:0000256" key="4">
    <source>
        <dbReference type="ARBA" id="ARBA00022679"/>
    </source>
</evidence>
<dbReference type="SUPFAM" id="SSF55785">
    <property type="entry name" value="PYP-like sensor domain (PAS domain)"/>
    <property type="match status" value="4"/>
</dbReference>
<accession>Q0YRP3</accession>
<dbReference type="SUPFAM" id="SSF47384">
    <property type="entry name" value="Homodimeric domain of signal transducing histidine kinase"/>
    <property type="match status" value="1"/>
</dbReference>
<dbReference type="NCBIfam" id="TIGR00229">
    <property type="entry name" value="sensory_box"/>
    <property type="match status" value="2"/>
</dbReference>
<dbReference type="CDD" id="cd00082">
    <property type="entry name" value="HisKA"/>
    <property type="match status" value="1"/>
</dbReference>
<dbReference type="OrthoDB" id="9808408at2"/>
<proteinExistence type="predicted"/>
<dbReference type="Gene3D" id="3.30.450.20">
    <property type="entry name" value="PAS domain"/>
    <property type="match status" value="4"/>
</dbReference>
<dbReference type="RefSeq" id="WP_006366372.1">
    <property type="nucleotide sequence ID" value="NZ_AASE01000009.1"/>
</dbReference>
<gene>
    <name evidence="11" type="ORF">CferDRAFT_0944</name>
</gene>
<dbReference type="Pfam" id="PF02518">
    <property type="entry name" value="HATPase_c"/>
    <property type="match status" value="1"/>
</dbReference>
<organism evidence="11 12">
    <name type="scientific">Chlorobium ferrooxidans DSM 13031</name>
    <dbReference type="NCBI Taxonomy" id="377431"/>
    <lineage>
        <taxon>Bacteria</taxon>
        <taxon>Pseudomonadati</taxon>
        <taxon>Chlorobiota</taxon>
        <taxon>Chlorobiia</taxon>
        <taxon>Chlorobiales</taxon>
        <taxon>Chlorobiaceae</taxon>
        <taxon>Chlorobium/Pelodictyon group</taxon>
        <taxon>Chlorobium</taxon>
    </lineage>
</organism>
<evidence type="ECO:0000259" key="10">
    <source>
        <dbReference type="PROSITE" id="PS50113"/>
    </source>
</evidence>
<evidence type="ECO:0000256" key="1">
    <source>
        <dbReference type="ARBA" id="ARBA00000085"/>
    </source>
</evidence>
<dbReference type="PRINTS" id="PR00344">
    <property type="entry name" value="BCTRLSENSOR"/>
</dbReference>
<dbReference type="Pfam" id="PF00512">
    <property type="entry name" value="HisKA"/>
    <property type="match status" value="1"/>
</dbReference>
<keyword evidence="3 6" id="KW-0597">Phosphoprotein</keyword>
<evidence type="ECO:0000259" key="8">
    <source>
        <dbReference type="PROSITE" id="PS50110"/>
    </source>
</evidence>
<evidence type="ECO:0000259" key="9">
    <source>
        <dbReference type="PROSITE" id="PS50112"/>
    </source>
</evidence>
<dbReference type="InterPro" id="IPR036890">
    <property type="entry name" value="HATPase_C_sf"/>
</dbReference>
<dbReference type="InterPro" id="IPR004358">
    <property type="entry name" value="Sig_transdc_His_kin-like_C"/>
</dbReference>
<feature type="domain" description="PAS" evidence="9">
    <location>
        <begin position="385"/>
        <end position="431"/>
    </location>
</feature>
<dbReference type="SUPFAM" id="SSF52172">
    <property type="entry name" value="CheY-like"/>
    <property type="match status" value="1"/>
</dbReference>
<dbReference type="CDD" id="cd00130">
    <property type="entry name" value="PAS"/>
    <property type="match status" value="4"/>
</dbReference>
<dbReference type="InterPro" id="IPR035965">
    <property type="entry name" value="PAS-like_dom_sf"/>
</dbReference>
<dbReference type="InterPro" id="IPR003661">
    <property type="entry name" value="HisK_dim/P_dom"/>
</dbReference>
<dbReference type="AlphaFoldDB" id="Q0YRP3"/>
<evidence type="ECO:0000256" key="5">
    <source>
        <dbReference type="ARBA" id="ARBA00022777"/>
    </source>
</evidence>
<comment type="catalytic activity">
    <reaction evidence="1">
        <text>ATP + protein L-histidine = ADP + protein N-phospho-L-histidine.</text>
        <dbReference type="EC" id="2.7.13.3"/>
    </reaction>
</comment>
<dbReference type="Pfam" id="PF13426">
    <property type="entry name" value="PAS_9"/>
    <property type="match status" value="2"/>
</dbReference>
<dbReference type="SMART" id="SM00086">
    <property type="entry name" value="PAC"/>
    <property type="match status" value="3"/>
</dbReference>
<dbReference type="SMART" id="SM00448">
    <property type="entry name" value="REC"/>
    <property type="match status" value="1"/>
</dbReference>
<dbReference type="SMART" id="SM00388">
    <property type="entry name" value="HisKA"/>
    <property type="match status" value="1"/>
</dbReference>
<feature type="modified residue" description="4-aspartylphosphate" evidence="6">
    <location>
        <position position="820"/>
    </location>
</feature>
<evidence type="ECO:0000259" key="7">
    <source>
        <dbReference type="PROSITE" id="PS50109"/>
    </source>
</evidence>
<dbReference type="InterPro" id="IPR001610">
    <property type="entry name" value="PAC"/>
</dbReference>
<reference evidence="11 12" key="2">
    <citation type="submission" date="2006-07" db="EMBL/GenBank/DDBJ databases">
        <title>Sequencing of the draft genome and assembly of Chlorobium ferroxidans DSM 13031.</title>
        <authorList>
            <consortium name="US DOE Joint Genome Institute (JGI-PGF)"/>
            <person name="Copeland A."/>
            <person name="Lucas S."/>
            <person name="Lapidus A."/>
            <person name="Barry K."/>
            <person name="Glavina del Rio T."/>
            <person name="Dalin E."/>
            <person name="Tice H."/>
            <person name="Bruce D."/>
            <person name="Pitluck S."/>
            <person name="Richardson P."/>
        </authorList>
    </citation>
    <scope>NUCLEOTIDE SEQUENCE [LARGE SCALE GENOMIC DNA]</scope>
    <source>
        <strain evidence="11 12">DSM 13031</strain>
    </source>
</reference>
<keyword evidence="11" id="KW-0067">ATP-binding</keyword>
<dbReference type="InterPro" id="IPR003594">
    <property type="entry name" value="HATPase_dom"/>
</dbReference>
<dbReference type="InterPro" id="IPR013656">
    <property type="entry name" value="PAS_4"/>
</dbReference>
<dbReference type="FunFam" id="3.30.565.10:FF:000010">
    <property type="entry name" value="Sensor histidine kinase RcsC"/>
    <property type="match status" value="1"/>
</dbReference>
<keyword evidence="12" id="KW-1185">Reference proteome</keyword>
<dbReference type="Gene3D" id="3.30.565.10">
    <property type="entry name" value="Histidine kinase-like ATPase, C-terminal domain"/>
    <property type="match status" value="1"/>
</dbReference>
<evidence type="ECO:0000256" key="3">
    <source>
        <dbReference type="ARBA" id="ARBA00022553"/>
    </source>
</evidence>
<dbReference type="GO" id="GO:0005524">
    <property type="term" value="F:ATP binding"/>
    <property type="evidence" value="ECO:0007669"/>
    <property type="project" value="UniProtKB-KW"/>
</dbReference>
<dbReference type="CDD" id="cd16922">
    <property type="entry name" value="HATPase_EvgS-ArcB-TorS-like"/>
    <property type="match status" value="1"/>
</dbReference>
<feature type="domain" description="PAC" evidence="10">
    <location>
        <begin position="458"/>
        <end position="510"/>
    </location>
</feature>
<dbReference type="Gene3D" id="3.40.50.2300">
    <property type="match status" value="1"/>
</dbReference>
<protein>
    <recommendedName>
        <fullName evidence="2">histidine kinase</fullName>
        <ecNumber evidence="2">2.7.13.3</ecNumber>
    </recommendedName>
</protein>
<sequence>MQNSTHKGEEKERNAQQRESTLNAVFDAVDEPAFIMDREGTILDANQAFARVYHKEVPACININAYDFFPPELAATRRIKAEEVFCTGRRMIYEDEQEGHCYRNTLYPIAGLDGRTSQLYIVAQDITDLKRAERDAETTQTLFGALKEAVPGAFYMLDAEWHYAAWNAYQRDVVVGRPDAAMASFTAIDAIHPDDRSKVGEKMANIMKSGVEESDVVRVLIQGGPRFRWFQLSGKRVFIKEKPFLIGVGTDVTEHKMKEDEALHNSEERLRKLFDEHSAVKLVLDPLTGNIIDANHAAAAFYGWSIDELCRKHIREVDTHPEEELKHLLEQDRVSEKNQFPFQHRRADGSLRDVEVFSSNINVGGRELLYAIVHDVTERRAAERELQKLSVAMQQSHAIVVITDLKGDIEYVNPAFTIASGYSQEEVIGKNPRILQSGTMQQSVYEELWGTILAGGVWKGEMYNRRKNGEFYWESAVISPVLNEEGVITNFVAIKEDITEKKKLWSELIAAKEHAEESDRLKTAFLANISHEIRTPMNGIVGLSEILKDPDLSKEEQSLYIDLIDQSCQRLLYLINDIIDISRIEAGKTNVKISRTPVNTTLRDLHAFFKPLAEQKGLRLSCTTGLSDSESVIETDSTKLTQILTNLLQNALKFTREGHIDFGYARNKNTLEFYVADSGIGISPDMQTKIFERFRQADNSLTRNYEGAGLGLSISQAYIEMLGGLISVKSTEGKGSEFIFTLPYNPAGFVETDVQPAAVKPNHDSLPGMTILIAEDDAVSSILLEKTLQAESITIISAGNGLDAVELVKEHPEIRLVLMDIKMPVMNGFDATRLIKQLRPGLPVIMQSAFTSESERGKAEDAGCNSFITKPVNKARLLELIHAALNRQPDKQ</sequence>
<evidence type="ECO:0000256" key="6">
    <source>
        <dbReference type="PROSITE-ProRule" id="PRU00169"/>
    </source>
</evidence>
<reference evidence="11 12" key="1">
    <citation type="submission" date="2006-07" db="EMBL/GenBank/DDBJ databases">
        <title>Annotation of the draft genome assembly of Chlorobium ferroxidans DSM 13031.</title>
        <authorList>
            <consortium name="US DOE Joint Genome Institute (JGI-ORNL)"/>
            <person name="Larimer F."/>
            <person name="Land M."/>
            <person name="Hauser L."/>
        </authorList>
    </citation>
    <scope>NUCLEOTIDE SEQUENCE [LARGE SCALE GENOMIC DNA]</scope>
    <source>
        <strain evidence="11 12">DSM 13031</strain>
    </source>
</reference>
<dbReference type="InterPro" id="IPR000700">
    <property type="entry name" value="PAS-assoc_C"/>
</dbReference>
<dbReference type="SUPFAM" id="SSF55874">
    <property type="entry name" value="ATPase domain of HSP90 chaperone/DNA topoisomerase II/histidine kinase"/>
    <property type="match status" value="1"/>
</dbReference>
<dbReference type="GO" id="GO:0000155">
    <property type="term" value="F:phosphorelay sensor kinase activity"/>
    <property type="evidence" value="ECO:0007669"/>
    <property type="project" value="InterPro"/>
</dbReference>
<evidence type="ECO:0000313" key="12">
    <source>
        <dbReference type="Proteomes" id="UP000004162"/>
    </source>
</evidence>
<dbReference type="PROSITE" id="PS50109">
    <property type="entry name" value="HIS_KIN"/>
    <property type="match status" value="1"/>
</dbReference>
<feature type="domain" description="Histidine kinase" evidence="7">
    <location>
        <begin position="528"/>
        <end position="746"/>
    </location>
</feature>
<dbReference type="SMART" id="SM00091">
    <property type="entry name" value="PAS"/>
    <property type="match status" value="4"/>
</dbReference>
<keyword evidence="5 11" id="KW-0418">Kinase</keyword>
<dbReference type="Gene3D" id="1.10.287.130">
    <property type="match status" value="1"/>
</dbReference>
<dbReference type="PANTHER" id="PTHR43047:SF64">
    <property type="entry name" value="HISTIDINE KINASE CONTAINING CHEY-HOMOLOGOUS RECEIVER DOMAIN AND PAS DOMAIN-RELATED"/>
    <property type="match status" value="1"/>
</dbReference>
<dbReference type="PROSITE" id="PS50110">
    <property type="entry name" value="RESPONSE_REGULATORY"/>
    <property type="match status" value="1"/>
</dbReference>
<keyword evidence="4" id="KW-0808">Transferase</keyword>
<name>Q0YRP3_9CHLB</name>
<comment type="caution">
    <text evidence="11">The sequence shown here is derived from an EMBL/GenBank/DDBJ whole genome shotgun (WGS) entry which is preliminary data.</text>
</comment>
<feature type="domain" description="PAS" evidence="9">
    <location>
        <begin position="266"/>
        <end position="323"/>
    </location>
</feature>
<dbReference type="InterPro" id="IPR036097">
    <property type="entry name" value="HisK_dim/P_sf"/>
</dbReference>
<dbReference type="InterPro" id="IPR000014">
    <property type="entry name" value="PAS"/>
</dbReference>
<dbReference type="PROSITE" id="PS50113">
    <property type="entry name" value="PAC"/>
    <property type="match status" value="2"/>
</dbReference>
<dbReference type="SMART" id="SM00387">
    <property type="entry name" value="HATPase_c"/>
    <property type="match status" value="1"/>
</dbReference>
<dbReference type="Pfam" id="PF08448">
    <property type="entry name" value="PAS_4"/>
    <property type="match status" value="1"/>
</dbReference>
<dbReference type="EC" id="2.7.13.3" evidence="2"/>
<dbReference type="InterPro" id="IPR005467">
    <property type="entry name" value="His_kinase_dom"/>
</dbReference>
<dbReference type="CDD" id="cd17546">
    <property type="entry name" value="REC_hyHK_CKI1_RcsC-like"/>
    <property type="match status" value="1"/>
</dbReference>
<dbReference type="EMBL" id="AASE01000009">
    <property type="protein sequence ID" value="EAT58970.1"/>
    <property type="molecule type" value="Genomic_DNA"/>
</dbReference>
<dbReference type="Pfam" id="PF00072">
    <property type="entry name" value="Response_reg"/>
    <property type="match status" value="1"/>
</dbReference>
<feature type="domain" description="Response regulatory" evidence="8">
    <location>
        <begin position="770"/>
        <end position="885"/>
    </location>
</feature>
<dbReference type="InterPro" id="IPR001789">
    <property type="entry name" value="Sig_transdc_resp-reg_receiver"/>
</dbReference>
<feature type="domain" description="PAC" evidence="10">
    <location>
        <begin position="338"/>
        <end position="388"/>
    </location>
</feature>
<dbReference type="PANTHER" id="PTHR43047">
    <property type="entry name" value="TWO-COMPONENT HISTIDINE PROTEIN KINASE"/>
    <property type="match status" value="1"/>
</dbReference>
<keyword evidence="11" id="KW-0547">Nucleotide-binding</keyword>
<dbReference type="PROSITE" id="PS50112">
    <property type="entry name" value="PAS"/>
    <property type="match status" value="2"/>
</dbReference>
<dbReference type="InterPro" id="IPR011006">
    <property type="entry name" value="CheY-like_superfamily"/>
</dbReference>
<evidence type="ECO:0000313" key="11">
    <source>
        <dbReference type="EMBL" id="EAT58970.1"/>
    </source>
</evidence>